<dbReference type="SUPFAM" id="SSF51735">
    <property type="entry name" value="NAD(P)-binding Rossmann-fold domains"/>
    <property type="match status" value="1"/>
</dbReference>
<comment type="similarity">
    <text evidence="1 4">Belongs to the D-isomer specific 2-hydroxyacid dehydrogenase family.</text>
</comment>
<accession>A0A845QXH2</accession>
<evidence type="ECO:0000256" key="2">
    <source>
        <dbReference type="ARBA" id="ARBA00023002"/>
    </source>
</evidence>
<dbReference type="OrthoDB" id="9805416at2"/>
<dbReference type="SUPFAM" id="SSF52283">
    <property type="entry name" value="Formate/glycerate dehydrogenase catalytic domain-like"/>
    <property type="match status" value="1"/>
</dbReference>
<keyword evidence="3" id="KW-0520">NAD</keyword>
<dbReference type="Gene3D" id="3.40.50.720">
    <property type="entry name" value="NAD(P)-binding Rossmann-like Domain"/>
    <property type="match status" value="2"/>
</dbReference>
<dbReference type="Proteomes" id="UP000467132">
    <property type="component" value="Unassembled WGS sequence"/>
</dbReference>
<evidence type="ECO:0000256" key="4">
    <source>
        <dbReference type="RuleBase" id="RU003719"/>
    </source>
</evidence>
<dbReference type="Pfam" id="PF02826">
    <property type="entry name" value="2-Hacid_dh_C"/>
    <property type="match status" value="1"/>
</dbReference>
<dbReference type="GO" id="GO:0051287">
    <property type="term" value="F:NAD binding"/>
    <property type="evidence" value="ECO:0007669"/>
    <property type="project" value="InterPro"/>
</dbReference>
<dbReference type="PANTHER" id="PTHR43333:SF1">
    <property type="entry name" value="D-ISOMER SPECIFIC 2-HYDROXYACID DEHYDROGENASE NAD-BINDING DOMAIN-CONTAINING PROTEIN"/>
    <property type="match status" value="1"/>
</dbReference>
<protein>
    <submittedName>
        <fullName evidence="7">Dihydrofolate reductase</fullName>
    </submittedName>
</protein>
<sequence>MKVLFTYNQPQENIEKIKELGYEVIVKNEKYLELTKDILDIDAMICYKPFDKIDISKLKNLKWIQLSSVGIDQVPMDKLREQNITLTNNRGGYSIPMGEWIVMKILEMLKNSKEFYEKQKNKNWKLDTSLLELYGKKVGFIGTGTISIEAAKRLQGFEIETLGLNTNGRKVEYFDKTYSKDNIDELLKVSDIVVVAIPYTDKTHHMINKDRFDSMKDGAYLINVARGSIVNEKDLIDALQSNKIRKAALDVVETEPLDKNSKLWDLNNVIITPHNSWISENKGKRRFETIYENLKRFKNNDELKNKVNINKGY</sequence>
<keyword evidence="2 4" id="KW-0560">Oxidoreductase</keyword>
<reference evidence="7 8" key="1">
    <citation type="submission" date="2018-08" db="EMBL/GenBank/DDBJ databases">
        <title>Murine metabolic-syndrome-specific gut microbial biobank.</title>
        <authorList>
            <person name="Liu C."/>
        </authorList>
    </citation>
    <scope>NUCLEOTIDE SEQUENCE [LARGE SCALE GENOMIC DNA]</scope>
    <source>
        <strain evidence="7 8">583</strain>
    </source>
</reference>
<evidence type="ECO:0000259" key="5">
    <source>
        <dbReference type="Pfam" id="PF00389"/>
    </source>
</evidence>
<feature type="domain" description="D-isomer specific 2-hydroxyacid dehydrogenase catalytic" evidence="5">
    <location>
        <begin position="5"/>
        <end position="308"/>
    </location>
</feature>
<keyword evidence="8" id="KW-1185">Reference proteome</keyword>
<dbReference type="GO" id="GO:0016616">
    <property type="term" value="F:oxidoreductase activity, acting on the CH-OH group of donors, NAD or NADP as acceptor"/>
    <property type="evidence" value="ECO:0007669"/>
    <property type="project" value="InterPro"/>
</dbReference>
<proteinExistence type="inferred from homology"/>
<dbReference type="InterPro" id="IPR006139">
    <property type="entry name" value="D-isomer_2_OHA_DH_cat_dom"/>
</dbReference>
<evidence type="ECO:0000259" key="6">
    <source>
        <dbReference type="Pfam" id="PF02826"/>
    </source>
</evidence>
<evidence type="ECO:0000256" key="3">
    <source>
        <dbReference type="ARBA" id="ARBA00023027"/>
    </source>
</evidence>
<dbReference type="CDD" id="cd12155">
    <property type="entry name" value="PGDH_1"/>
    <property type="match status" value="1"/>
</dbReference>
<comment type="caution">
    <text evidence="7">The sequence shown here is derived from an EMBL/GenBank/DDBJ whole genome shotgun (WGS) entry which is preliminary data.</text>
</comment>
<dbReference type="InterPro" id="IPR006140">
    <property type="entry name" value="D-isomer_DH_NAD-bd"/>
</dbReference>
<dbReference type="InterPro" id="IPR029753">
    <property type="entry name" value="D-isomer_DH_CS"/>
</dbReference>
<gene>
    <name evidence="7" type="ORF">D3Z33_08910</name>
</gene>
<name>A0A845QXH2_9CLOT</name>
<evidence type="ECO:0000313" key="7">
    <source>
        <dbReference type="EMBL" id="NBI06971.1"/>
    </source>
</evidence>
<dbReference type="PROSITE" id="PS00671">
    <property type="entry name" value="D_2_HYDROXYACID_DH_3"/>
    <property type="match status" value="1"/>
</dbReference>
<feature type="domain" description="D-isomer specific 2-hydroxyacid dehydrogenase NAD-binding" evidence="6">
    <location>
        <begin position="103"/>
        <end position="275"/>
    </location>
</feature>
<evidence type="ECO:0000256" key="1">
    <source>
        <dbReference type="ARBA" id="ARBA00005854"/>
    </source>
</evidence>
<dbReference type="EMBL" id="QXXA01000009">
    <property type="protein sequence ID" value="NBI06971.1"/>
    <property type="molecule type" value="Genomic_DNA"/>
</dbReference>
<dbReference type="InterPro" id="IPR036291">
    <property type="entry name" value="NAD(P)-bd_dom_sf"/>
</dbReference>
<dbReference type="AlphaFoldDB" id="A0A845QXH2"/>
<dbReference type="PANTHER" id="PTHR43333">
    <property type="entry name" value="2-HACID_DH_C DOMAIN-CONTAINING PROTEIN"/>
    <property type="match status" value="1"/>
</dbReference>
<dbReference type="Pfam" id="PF00389">
    <property type="entry name" value="2-Hacid_dh"/>
    <property type="match status" value="1"/>
</dbReference>
<evidence type="ECO:0000313" key="8">
    <source>
        <dbReference type="Proteomes" id="UP000467132"/>
    </source>
</evidence>
<organism evidence="7 8">
    <name type="scientific">Senegalia massiliensis</name>
    <dbReference type="NCBI Taxonomy" id="1720316"/>
    <lineage>
        <taxon>Bacteria</taxon>
        <taxon>Bacillati</taxon>
        <taxon>Bacillota</taxon>
        <taxon>Clostridia</taxon>
        <taxon>Eubacteriales</taxon>
        <taxon>Clostridiaceae</taxon>
        <taxon>Senegalia</taxon>
    </lineage>
</organism>